<dbReference type="EMBL" id="JBHUMK010000064">
    <property type="protein sequence ID" value="MFD2610444.1"/>
    <property type="molecule type" value="Genomic_DNA"/>
</dbReference>
<comment type="caution">
    <text evidence="1">The sequence shown here is derived from an EMBL/GenBank/DDBJ whole genome shotgun (WGS) entry which is preliminary data.</text>
</comment>
<name>A0ABW5P7K5_9DEIO</name>
<evidence type="ECO:0000313" key="2">
    <source>
        <dbReference type="Proteomes" id="UP001597475"/>
    </source>
</evidence>
<keyword evidence="2" id="KW-1185">Reference proteome</keyword>
<dbReference type="Proteomes" id="UP001597475">
    <property type="component" value="Unassembled WGS sequence"/>
</dbReference>
<dbReference type="RefSeq" id="WP_386846625.1">
    <property type="nucleotide sequence ID" value="NZ_JBHUMK010000064.1"/>
</dbReference>
<sequence>MPHPALPVLGLLAFGGVGAYAVTELRWRSPAYCIERRGQLWNGEAGGLPPGYRPQCPASASYRAEVRRGETRVEQYVTTGWRPDELAAQFKAQGFRELDAELINPGLYEAILEKARGKVYYLATRQGDTTEITINGAR</sequence>
<accession>A0ABW5P7K5</accession>
<reference evidence="2" key="1">
    <citation type="journal article" date="2019" name="Int. J. Syst. Evol. Microbiol.">
        <title>The Global Catalogue of Microorganisms (GCM) 10K type strain sequencing project: providing services to taxonomists for standard genome sequencing and annotation.</title>
        <authorList>
            <consortium name="The Broad Institute Genomics Platform"/>
            <consortium name="The Broad Institute Genome Sequencing Center for Infectious Disease"/>
            <person name="Wu L."/>
            <person name="Ma J."/>
        </authorList>
    </citation>
    <scope>NUCLEOTIDE SEQUENCE [LARGE SCALE GENOMIC DNA]</scope>
    <source>
        <strain evidence="2">KCTC 33842</strain>
    </source>
</reference>
<protein>
    <submittedName>
        <fullName evidence="1">Uncharacterized protein</fullName>
    </submittedName>
</protein>
<proteinExistence type="predicted"/>
<gene>
    <name evidence="1" type="ORF">ACFSR9_13500</name>
</gene>
<evidence type="ECO:0000313" key="1">
    <source>
        <dbReference type="EMBL" id="MFD2610444.1"/>
    </source>
</evidence>
<organism evidence="1 2">
    <name type="scientific">Deinococcus taklimakanensis</name>
    <dbReference type="NCBI Taxonomy" id="536443"/>
    <lineage>
        <taxon>Bacteria</taxon>
        <taxon>Thermotogati</taxon>
        <taxon>Deinococcota</taxon>
        <taxon>Deinococci</taxon>
        <taxon>Deinococcales</taxon>
        <taxon>Deinococcaceae</taxon>
        <taxon>Deinococcus</taxon>
    </lineage>
</organism>